<comment type="caution">
    <text evidence="8">The sequence shown here is derived from an EMBL/GenBank/DDBJ whole genome shotgun (WGS) entry which is preliminary data.</text>
</comment>
<dbReference type="Proteomes" id="UP000319619">
    <property type="component" value="Unassembled WGS sequence"/>
</dbReference>
<dbReference type="HAMAP" id="MF_02065">
    <property type="entry name" value="MltG"/>
    <property type="match status" value="1"/>
</dbReference>
<evidence type="ECO:0000256" key="6">
    <source>
        <dbReference type="ARBA" id="ARBA00023316"/>
    </source>
</evidence>
<sequence length="367" mass="41243">MPNYPILKFLMKFDLKTPLIIAIICAAMLLGVVTGRTYNAIYGHNETIGDGIYAIIHVNPGMTVLDVAHLLKESGLINSTKDFTFSAKFLKFEQSIQTGEYALPYGQSNCALLSRLVNAGSAANLIAIPEGYTARQIALLLSREIDLDTSAFMYAIRDTSLLNKYGIEAPSFEGFLFPDSYNFYRSISASWIVDKMVSRFFEVFDSAMKARIEHYEFTMIEAITLASIIQGEMIHQSEAPLISAVYHNRLKRKMRLQADPTIQYLIPNSPRRLWQRDLEIDSPYNTYKYRGLPPGPVCNPGRRALEAALNPADKPYLYLVAKGNGEHAFNFDFAGHLKDKAKLDSLRAAIKRTQRSFIAGETKDPSR</sequence>
<evidence type="ECO:0000313" key="9">
    <source>
        <dbReference type="Proteomes" id="UP000319619"/>
    </source>
</evidence>
<evidence type="ECO:0000256" key="2">
    <source>
        <dbReference type="ARBA" id="ARBA00022692"/>
    </source>
</evidence>
<accession>A0A532UUH6</accession>
<evidence type="ECO:0000256" key="4">
    <source>
        <dbReference type="ARBA" id="ARBA00023136"/>
    </source>
</evidence>
<keyword evidence="2 7" id="KW-0812">Transmembrane</keyword>
<evidence type="ECO:0000313" key="8">
    <source>
        <dbReference type="EMBL" id="TKJ38571.1"/>
    </source>
</evidence>
<evidence type="ECO:0000256" key="5">
    <source>
        <dbReference type="ARBA" id="ARBA00023239"/>
    </source>
</evidence>
<dbReference type="InterPro" id="IPR003770">
    <property type="entry name" value="MLTG-like"/>
</dbReference>
<keyword evidence="3 7" id="KW-1133">Transmembrane helix</keyword>
<keyword evidence="5 7" id="KW-0456">Lyase</keyword>
<keyword evidence="4 7" id="KW-0472">Membrane</keyword>
<reference evidence="8 9" key="1">
    <citation type="submission" date="2017-06" db="EMBL/GenBank/DDBJ databases">
        <title>Novel microbial phyla capable of carbon fixation and sulfur reduction in deep-sea sediments.</title>
        <authorList>
            <person name="Huang J."/>
            <person name="Baker B."/>
            <person name="Wang Y."/>
        </authorList>
    </citation>
    <scope>NUCLEOTIDE SEQUENCE [LARGE SCALE GENOMIC DNA]</scope>
    <source>
        <strain evidence="8">B3_LCP</strain>
    </source>
</reference>
<dbReference type="PANTHER" id="PTHR30518:SF2">
    <property type="entry name" value="ENDOLYTIC MUREIN TRANSGLYCOSYLASE"/>
    <property type="match status" value="1"/>
</dbReference>
<comment type="catalytic activity">
    <reaction evidence="7">
        <text>a peptidoglycan chain = a peptidoglycan chain with N-acetyl-1,6-anhydromuramyl-[peptide] at the reducing end + a peptidoglycan chain with N-acetylglucosamine at the non-reducing end.</text>
        <dbReference type="EC" id="4.2.2.29"/>
    </reaction>
</comment>
<dbReference type="AlphaFoldDB" id="A0A532UUH6"/>
<keyword evidence="1 7" id="KW-1003">Cell membrane</keyword>
<gene>
    <name evidence="7" type="primary">mltG</name>
    <name evidence="8" type="ORF">CEE37_12470</name>
</gene>
<evidence type="ECO:0000256" key="7">
    <source>
        <dbReference type="HAMAP-Rule" id="MF_02065"/>
    </source>
</evidence>
<dbReference type="GO" id="GO:0008932">
    <property type="term" value="F:lytic endotransglycosylase activity"/>
    <property type="evidence" value="ECO:0007669"/>
    <property type="project" value="UniProtKB-UniRule"/>
</dbReference>
<dbReference type="Gene3D" id="3.30.1490.480">
    <property type="entry name" value="Endolytic murein transglycosylase"/>
    <property type="match status" value="1"/>
</dbReference>
<protein>
    <recommendedName>
        <fullName evidence="7">Endolytic murein transglycosylase</fullName>
        <ecNumber evidence="7">4.2.2.29</ecNumber>
    </recommendedName>
    <alternativeName>
        <fullName evidence="7">Peptidoglycan lytic transglycosylase</fullName>
    </alternativeName>
    <alternativeName>
        <fullName evidence="7">Peptidoglycan polymerization terminase</fullName>
    </alternativeName>
</protein>
<dbReference type="EC" id="4.2.2.29" evidence="7"/>
<dbReference type="PANTHER" id="PTHR30518">
    <property type="entry name" value="ENDOLYTIC MUREIN TRANSGLYCOSYLASE"/>
    <property type="match status" value="1"/>
</dbReference>
<dbReference type="Pfam" id="PF02618">
    <property type="entry name" value="YceG"/>
    <property type="match status" value="1"/>
</dbReference>
<name>A0A532UUH6_UNCL8</name>
<evidence type="ECO:0000256" key="1">
    <source>
        <dbReference type="ARBA" id="ARBA00022475"/>
    </source>
</evidence>
<proteinExistence type="inferred from homology"/>
<feature type="site" description="Important for catalytic activity" evidence="7">
    <location>
        <position position="232"/>
    </location>
</feature>
<dbReference type="CDD" id="cd08010">
    <property type="entry name" value="MltG_like"/>
    <property type="match status" value="1"/>
</dbReference>
<dbReference type="GO" id="GO:0009252">
    <property type="term" value="P:peptidoglycan biosynthetic process"/>
    <property type="evidence" value="ECO:0007669"/>
    <property type="project" value="UniProtKB-UniRule"/>
</dbReference>
<dbReference type="NCBIfam" id="TIGR00247">
    <property type="entry name" value="endolytic transglycosylase MltG"/>
    <property type="match status" value="1"/>
</dbReference>
<keyword evidence="6 7" id="KW-0961">Cell wall biogenesis/degradation</keyword>
<dbReference type="EMBL" id="NJBN01000009">
    <property type="protein sequence ID" value="TKJ38571.1"/>
    <property type="molecule type" value="Genomic_DNA"/>
</dbReference>
<dbReference type="GO" id="GO:0005886">
    <property type="term" value="C:plasma membrane"/>
    <property type="evidence" value="ECO:0007669"/>
    <property type="project" value="UniProtKB-UniRule"/>
</dbReference>
<evidence type="ECO:0000256" key="3">
    <source>
        <dbReference type="ARBA" id="ARBA00022989"/>
    </source>
</evidence>
<organism evidence="8 9">
    <name type="scientific">candidate division LCP-89 bacterium B3_LCP</name>
    <dbReference type="NCBI Taxonomy" id="2012998"/>
    <lineage>
        <taxon>Bacteria</taxon>
        <taxon>Pseudomonadati</taxon>
        <taxon>Bacteria division LCP-89</taxon>
    </lineage>
</organism>
<dbReference type="GO" id="GO:0071555">
    <property type="term" value="P:cell wall organization"/>
    <property type="evidence" value="ECO:0007669"/>
    <property type="project" value="UniProtKB-KW"/>
</dbReference>
<comment type="function">
    <text evidence="7">Functions as a peptidoglycan terminase that cleaves nascent peptidoglycan strands endolytically to terminate their elongation.</text>
</comment>
<comment type="similarity">
    <text evidence="7">Belongs to the transglycosylase MltG family.</text>
</comment>